<keyword evidence="1" id="KW-1133">Transmembrane helix</keyword>
<keyword evidence="3" id="KW-1185">Reference proteome</keyword>
<keyword evidence="1" id="KW-0812">Transmembrane</keyword>
<evidence type="ECO:0000256" key="1">
    <source>
        <dbReference type="SAM" id="Phobius"/>
    </source>
</evidence>
<reference evidence="2" key="1">
    <citation type="submission" date="2019-02" db="EMBL/GenBank/DDBJ databases">
        <authorList>
            <person name="Pothier F.J."/>
        </authorList>
    </citation>
    <scope>NUCLEOTIDE SEQUENCE</scope>
    <source>
        <strain evidence="2">CI-1B</strain>
    </source>
</reference>
<sequence>MATRTNLSKAELARSVAGAASAMILSGLALFAVAHHLSGG</sequence>
<dbReference type="AlphaFoldDB" id="A0A508TMW8"/>
<gene>
    <name evidence="2" type="ORF">CI1B_60730</name>
</gene>
<name>A0A508TMW8_9BRAD</name>
<evidence type="ECO:0000313" key="3">
    <source>
        <dbReference type="Proteomes" id="UP000328092"/>
    </source>
</evidence>
<comment type="caution">
    <text evidence="2">The sequence shown here is derived from an EMBL/GenBank/DDBJ whole genome shotgun (WGS) entry which is preliminary data.</text>
</comment>
<organism evidence="2 3">
    <name type="scientific">Bradyrhizobium ivorense</name>
    <dbReference type="NCBI Taxonomy" id="2511166"/>
    <lineage>
        <taxon>Bacteria</taxon>
        <taxon>Pseudomonadati</taxon>
        <taxon>Pseudomonadota</taxon>
        <taxon>Alphaproteobacteria</taxon>
        <taxon>Hyphomicrobiales</taxon>
        <taxon>Nitrobacteraceae</taxon>
        <taxon>Bradyrhizobium</taxon>
    </lineage>
</organism>
<feature type="transmembrane region" description="Helical" evidence="1">
    <location>
        <begin position="12"/>
        <end position="34"/>
    </location>
</feature>
<dbReference type="EMBL" id="CAADFC020000025">
    <property type="protein sequence ID" value="VIO75730.1"/>
    <property type="molecule type" value="Genomic_DNA"/>
</dbReference>
<protein>
    <submittedName>
        <fullName evidence="2">Uncharacterized protein</fullName>
    </submittedName>
</protein>
<evidence type="ECO:0000313" key="2">
    <source>
        <dbReference type="EMBL" id="VIO75730.1"/>
    </source>
</evidence>
<accession>A0A508TMW8</accession>
<proteinExistence type="predicted"/>
<dbReference type="RefSeq" id="WP_256436477.1">
    <property type="nucleotide sequence ID" value="NZ_CAADFB020000030.1"/>
</dbReference>
<keyword evidence="1" id="KW-0472">Membrane</keyword>
<dbReference type="Proteomes" id="UP000328092">
    <property type="component" value="Unassembled WGS sequence"/>
</dbReference>